<sequence>MDSDTPPRGDKGFDLGARLRAIRDGRGLSQRELAKRAGVTNSTISLIEQNRVSPSVSSLKKVLDGIPMTLAEFFTPPSGGPTQLFFPADEMAQMSFGDLSLTSIGGRGEGRDIHLMLEHYQPGGDTGQDMITYPGEEAGLVLEGEIEVTVGDQVRRLVAGDGYHIDTGVPHRFRNPSQGPARVVSASTNALILKGNRRP</sequence>
<dbReference type="RefSeq" id="WP_092618175.1">
    <property type="nucleotide sequence ID" value="NZ_FNCV01000004.1"/>
</dbReference>
<dbReference type="InterPro" id="IPR011051">
    <property type="entry name" value="RmlC_Cupin_sf"/>
</dbReference>
<dbReference type="Proteomes" id="UP000217076">
    <property type="component" value="Unassembled WGS sequence"/>
</dbReference>
<gene>
    <name evidence="3" type="ORF">SAMN05421742_104257</name>
</gene>
<evidence type="ECO:0000313" key="3">
    <source>
        <dbReference type="EMBL" id="SDH13484.1"/>
    </source>
</evidence>
<dbReference type="PANTHER" id="PTHR46797:SF11">
    <property type="entry name" value="HTH-TYPE TRANSCRIPTIONAL REGULATOR PUUR"/>
    <property type="match status" value="1"/>
</dbReference>
<name>A0A1G7ZXR4_9PROT</name>
<dbReference type="InterPro" id="IPR014710">
    <property type="entry name" value="RmlC-like_jellyroll"/>
</dbReference>
<dbReference type="SMART" id="SM00530">
    <property type="entry name" value="HTH_XRE"/>
    <property type="match status" value="1"/>
</dbReference>
<dbReference type="Pfam" id="PF07883">
    <property type="entry name" value="Cupin_2"/>
    <property type="match status" value="1"/>
</dbReference>
<evidence type="ECO:0000256" key="1">
    <source>
        <dbReference type="ARBA" id="ARBA00023125"/>
    </source>
</evidence>
<dbReference type="CDD" id="cd00093">
    <property type="entry name" value="HTH_XRE"/>
    <property type="match status" value="1"/>
</dbReference>
<dbReference type="CDD" id="cd02209">
    <property type="entry name" value="cupin_XRE_C"/>
    <property type="match status" value="1"/>
</dbReference>
<feature type="domain" description="HTH cro/C1-type" evidence="2">
    <location>
        <begin position="19"/>
        <end position="73"/>
    </location>
</feature>
<accession>A0A1G7ZXR4</accession>
<dbReference type="OrthoDB" id="9814751at2"/>
<dbReference type="SUPFAM" id="SSF47413">
    <property type="entry name" value="lambda repressor-like DNA-binding domains"/>
    <property type="match status" value="1"/>
</dbReference>
<dbReference type="Pfam" id="PF01381">
    <property type="entry name" value="HTH_3"/>
    <property type="match status" value="1"/>
</dbReference>
<keyword evidence="4" id="KW-1185">Reference proteome</keyword>
<dbReference type="InterPro" id="IPR010982">
    <property type="entry name" value="Lambda_DNA-bd_dom_sf"/>
</dbReference>
<reference evidence="4" key="1">
    <citation type="submission" date="2016-10" db="EMBL/GenBank/DDBJ databases">
        <authorList>
            <person name="Varghese N."/>
            <person name="Submissions S."/>
        </authorList>
    </citation>
    <scope>NUCLEOTIDE SEQUENCE [LARGE SCALE GENOMIC DNA]</scope>
    <source>
        <strain evidence="4">930I</strain>
    </source>
</reference>
<dbReference type="AlphaFoldDB" id="A0A1G7ZXR4"/>
<organism evidence="3 4">
    <name type="scientific">Roseospirillum parvum</name>
    <dbReference type="NCBI Taxonomy" id="83401"/>
    <lineage>
        <taxon>Bacteria</taxon>
        <taxon>Pseudomonadati</taxon>
        <taxon>Pseudomonadota</taxon>
        <taxon>Alphaproteobacteria</taxon>
        <taxon>Rhodospirillales</taxon>
        <taxon>Rhodospirillaceae</taxon>
        <taxon>Roseospirillum</taxon>
    </lineage>
</organism>
<dbReference type="InterPro" id="IPR050807">
    <property type="entry name" value="TransReg_Diox_bact_type"/>
</dbReference>
<dbReference type="PROSITE" id="PS50943">
    <property type="entry name" value="HTH_CROC1"/>
    <property type="match status" value="1"/>
</dbReference>
<dbReference type="InterPro" id="IPR013096">
    <property type="entry name" value="Cupin_2"/>
</dbReference>
<dbReference type="STRING" id="83401.SAMN05421742_104257"/>
<evidence type="ECO:0000313" key="4">
    <source>
        <dbReference type="Proteomes" id="UP000217076"/>
    </source>
</evidence>
<dbReference type="InterPro" id="IPR001387">
    <property type="entry name" value="Cro/C1-type_HTH"/>
</dbReference>
<dbReference type="Gene3D" id="2.60.120.10">
    <property type="entry name" value="Jelly Rolls"/>
    <property type="match status" value="1"/>
</dbReference>
<dbReference type="GO" id="GO:0003700">
    <property type="term" value="F:DNA-binding transcription factor activity"/>
    <property type="evidence" value="ECO:0007669"/>
    <property type="project" value="TreeGrafter"/>
</dbReference>
<dbReference type="EMBL" id="FNCV01000004">
    <property type="protein sequence ID" value="SDH13484.1"/>
    <property type="molecule type" value="Genomic_DNA"/>
</dbReference>
<dbReference type="PANTHER" id="PTHR46797">
    <property type="entry name" value="HTH-TYPE TRANSCRIPTIONAL REGULATOR"/>
    <property type="match status" value="1"/>
</dbReference>
<dbReference type="Gene3D" id="1.10.260.40">
    <property type="entry name" value="lambda repressor-like DNA-binding domains"/>
    <property type="match status" value="1"/>
</dbReference>
<dbReference type="SUPFAM" id="SSF51182">
    <property type="entry name" value="RmlC-like cupins"/>
    <property type="match status" value="1"/>
</dbReference>
<dbReference type="GO" id="GO:0003677">
    <property type="term" value="F:DNA binding"/>
    <property type="evidence" value="ECO:0007669"/>
    <property type="project" value="UniProtKB-KW"/>
</dbReference>
<evidence type="ECO:0000259" key="2">
    <source>
        <dbReference type="PROSITE" id="PS50943"/>
    </source>
</evidence>
<keyword evidence="1" id="KW-0238">DNA-binding</keyword>
<dbReference type="GO" id="GO:0005829">
    <property type="term" value="C:cytosol"/>
    <property type="evidence" value="ECO:0007669"/>
    <property type="project" value="TreeGrafter"/>
</dbReference>
<protein>
    <submittedName>
        <fullName evidence="3">Helix-turn-helix domain-containing protein</fullName>
    </submittedName>
</protein>
<proteinExistence type="predicted"/>